<protein>
    <submittedName>
        <fullName evidence="5">Putative aminotransferase</fullName>
        <ecNumber evidence="5">2.6.1.-</ecNumber>
    </submittedName>
</protein>
<dbReference type="CDD" id="cd00616">
    <property type="entry name" value="AHBA_syn"/>
    <property type="match status" value="1"/>
</dbReference>
<reference evidence="5 6" key="1">
    <citation type="journal article" date="2013" name="ISME J.">
        <title>A metabolic model for members of the genus Tetrasphaera involved in enhanced biological phosphorus removal.</title>
        <authorList>
            <person name="Kristiansen R."/>
            <person name="Nguyen H.T.T."/>
            <person name="Saunders A.M."/>
            <person name="Nielsen J.L."/>
            <person name="Wimmer R."/>
            <person name="Le V.Q."/>
            <person name="McIlroy S.J."/>
            <person name="Petrovski S."/>
            <person name="Seviour R.J."/>
            <person name="Calteau A."/>
            <person name="Nielsen K.L."/>
            <person name="Nielsen P.H."/>
        </authorList>
    </citation>
    <scope>NUCLEOTIDE SEQUENCE [LARGE SCALE GENOMIC DNA]</scope>
    <source>
        <strain evidence="5 6">Ben 74</strain>
    </source>
</reference>
<keyword evidence="3 4" id="KW-0663">Pyridoxal phosphate</keyword>
<feature type="modified residue" description="N6-(pyridoxal phosphate)lysine" evidence="3">
    <location>
        <position position="192"/>
    </location>
</feature>
<dbReference type="GO" id="GO:0030170">
    <property type="term" value="F:pyridoxal phosphate binding"/>
    <property type="evidence" value="ECO:0007669"/>
    <property type="project" value="TreeGrafter"/>
</dbReference>
<dbReference type="InterPro" id="IPR015424">
    <property type="entry name" value="PyrdxlP-dep_Trfase"/>
</dbReference>
<feature type="active site" description="Proton acceptor" evidence="2">
    <location>
        <position position="192"/>
    </location>
</feature>
<comment type="similarity">
    <text evidence="4">Belongs to the DegT/DnrJ/EryC1 family.</text>
</comment>
<sequence>MSSPVIALSVPDLGPAEAAAAAASVDVVRGGKVDLGAIEQFERGIAEVTGCRYAVALSSGTAALHLALIHLGARPGTVVLTSSMTFAATANAIRYTGAEPVFVDSQASDANVNPHLLLNAADQLLAQGREIAAAVPVDLYGRCADYSVLEPGLRERGIPLLCDAAESLGAAHNGRPAGSFGEAGVFSFNVNKLLTTLGGGMLVSDDEDLVAHARKLATQARENVPWYEHTELGFNYRMTHTSAAIGNAQLARLPELLAARRAIRDGYAGHFADVPSVRILGRDAGDGGDNCWLTSIVVNDPTFDAAAAVAALQAEGIEARQLWKPMHLQPVYADATVVGGELAEDLFARGLNLPSSSVLTDSELDRVVERLTRWLDAQ</sequence>
<dbReference type="PANTHER" id="PTHR30244:SF34">
    <property type="entry name" value="DTDP-4-AMINO-4,6-DIDEOXYGALACTOSE TRANSAMINASE"/>
    <property type="match status" value="1"/>
</dbReference>
<dbReference type="EMBL" id="CAJC01000046">
    <property type="protein sequence ID" value="CCI52025.1"/>
    <property type="molecule type" value="Genomic_DNA"/>
</dbReference>
<dbReference type="AlphaFoldDB" id="A0A077M814"/>
<gene>
    <name evidence="5" type="primary">epsN</name>
    <name evidence="5" type="ORF">BN13_140017</name>
</gene>
<dbReference type="PANTHER" id="PTHR30244">
    <property type="entry name" value="TRANSAMINASE"/>
    <property type="match status" value="1"/>
</dbReference>
<dbReference type="Gene3D" id="3.90.1150.10">
    <property type="entry name" value="Aspartate Aminotransferase, domain 1"/>
    <property type="match status" value="1"/>
</dbReference>
<evidence type="ECO:0000256" key="2">
    <source>
        <dbReference type="PIRSR" id="PIRSR000390-1"/>
    </source>
</evidence>
<evidence type="ECO:0000256" key="1">
    <source>
        <dbReference type="ARBA" id="ARBA00001933"/>
    </source>
</evidence>
<evidence type="ECO:0000256" key="4">
    <source>
        <dbReference type="RuleBase" id="RU004508"/>
    </source>
</evidence>
<dbReference type="RefSeq" id="WP_235433922.1">
    <property type="nucleotide sequence ID" value="NZ_HF571038.1"/>
</dbReference>
<comment type="cofactor">
    <cofactor evidence="1">
        <name>pyridoxal 5'-phosphate</name>
        <dbReference type="ChEBI" id="CHEBI:597326"/>
    </cofactor>
</comment>
<dbReference type="InterPro" id="IPR000653">
    <property type="entry name" value="DegT/StrS_aminotransferase"/>
</dbReference>
<dbReference type="Gene3D" id="3.40.640.10">
    <property type="entry name" value="Type I PLP-dependent aspartate aminotransferase-like (Major domain)"/>
    <property type="match status" value="1"/>
</dbReference>
<evidence type="ECO:0000313" key="6">
    <source>
        <dbReference type="Proteomes" id="UP000035720"/>
    </source>
</evidence>
<dbReference type="STRING" id="1193518.BN13_140017"/>
<accession>A0A077M814</accession>
<keyword evidence="5" id="KW-0032">Aminotransferase</keyword>
<keyword evidence="5" id="KW-0808">Transferase</keyword>
<dbReference type="GO" id="GO:0000271">
    <property type="term" value="P:polysaccharide biosynthetic process"/>
    <property type="evidence" value="ECO:0007669"/>
    <property type="project" value="TreeGrafter"/>
</dbReference>
<organism evidence="5 6">
    <name type="scientific">Nostocoides jenkinsii Ben 74</name>
    <dbReference type="NCBI Taxonomy" id="1193518"/>
    <lineage>
        <taxon>Bacteria</taxon>
        <taxon>Bacillati</taxon>
        <taxon>Actinomycetota</taxon>
        <taxon>Actinomycetes</taxon>
        <taxon>Micrococcales</taxon>
        <taxon>Intrasporangiaceae</taxon>
        <taxon>Nostocoides</taxon>
    </lineage>
</organism>
<dbReference type="PIRSF" id="PIRSF000390">
    <property type="entry name" value="PLP_StrS"/>
    <property type="match status" value="1"/>
</dbReference>
<dbReference type="EC" id="2.6.1.-" evidence="5"/>
<proteinExistence type="inferred from homology"/>
<name>A0A077M814_9MICO</name>
<dbReference type="GO" id="GO:0008483">
    <property type="term" value="F:transaminase activity"/>
    <property type="evidence" value="ECO:0007669"/>
    <property type="project" value="UniProtKB-KW"/>
</dbReference>
<dbReference type="InterPro" id="IPR015422">
    <property type="entry name" value="PyrdxlP-dep_Trfase_small"/>
</dbReference>
<evidence type="ECO:0000313" key="5">
    <source>
        <dbReference type="EMBL" id="CCI52025.1"/>
    </source>
</evidence>
<evidence type="ECO:0000256" key="3">
    <source>
        <dbReference type="PIRSR" id="PIRSR000390-2"/>
    </source>
</evidence>
<keyword evidence="6" id="KW-1185">Reference proteome</keyword>
<dbReference type="Proteomes" id="UP000035720">
    <property type="component" value="Unassembled WGS sequence"/>
</dbReference>
<comment type="caution">
    <text evidence="5">The sequence shown here is derived from an EMBL/GenBank/DDBJ whole genome shotgun (WGS) entry which is preliminary data.</text>
</comment>
<dbReference type="InterPro" id="IPR015421">
    <property type="entry name" value="PyrdxlP-dep_Trfase_major"/>
</dbReference>
<dbReference type="SUPFAM" id="SSF53383">
    <property type="entry name" value="PLP-dependent transferases"/>
    <property type="match status" value="1"/>
</dbReference>
<dbReference type="Pfam" id="PF01041">
    <property type="entry name" value="DegT_DnrJ_EryC1"/>
    <property type="match status" value="1"/>
</dbReference>